<dbReference type="PANTHER" id="PTHR43261:SF1">
    <property type="entry name" value="RIBOSOME-RELEASING FACTOR 2, MITOCHONDRIAL"/>
    <property type="match status" value="1"/>
</dbReference>
<evidence type="ECO:0000256" key="4">
    <source>
        <dbReference type="ARBA" id="ARBA00022980"/>
    </source>
</evidence>
<dbReference type="Proteomes" id="UP000606786">
    <property type="component" value="Unassembled WGS sequence"/>
</dbReference>
<keyword evidence="9" id="KW-1185">Reference proteome</keyword>
<accession>A0A811USG9</accession>
<dbReference type="InterPro" id="IPR000795">
    <property type="entry name" value="T_Tr_GTP-bd_dom"/>
</dbReference>
<dbReference type="Gene3D" id="3.40.50.300">
    <property type="entry name" value="P-loop containing nucleotide triphosphate hydrolases"/>
    <property type="match status" value="2"/>
</dbReference>
<evidence type="ECO:0000256" key="2">
    <source>
        <dbReference type="ARBA" id="ARBA00022741"/>
    </source>
</evidence>
<gene>
    <name evidence="8" type="ORF">CCAP1982_LOCUS9209</name>
</gene>
<evidence type="ECO:0000313" key="9">
    <source>
        <dbReference type="Proteomes" id="UP000606786"/>
    </source>
</evidence>
<organism evidence="8 9">
    <name type="scientific">Ceratitis capitata</name>
    <name type="common">Mediterranean fruit fly</name>
    <name type="synonym">Tephritis capitata</name>
    <dbReference type="NCBI Taxonomy" id="7213"/>
    <lineage>
        <taxon>Eukaryota</taxon>
        <taxon>Metazoa</taxon>
        <taxon>Ecdysozoa</taxon>
        <taxon>Arthropoda</taxon>
        <taxon>Hexapoda</taxon>
        <taxon>Insecta</taxon>
        <taxon>Pterygota</taxon>
        <taxon>Neoptera</taxon>
        <taxon>Endopterygota</taxon>
        <taxon>Diptera</taxon>
        <taxon>Brachycera</taxon>
        <taxon>Muscomorpha</taxon>
        <taxon>Tephritoidea</taxon>
        <taxon>Tephritidae</taxon>
        <taxon>Ceratitis</taxon>
        <taxon>Ceratitis</taxon>
    </lineage>
</organism>
<dbReference type="GO" id="GO:1990904">
    <property type="term" value="C:ribonucleoprotein complex"/>
    <property type="evidence" value="ECO:0007669"/>
    <property type="project" value="UniProtKB-KW"/>
</dbReference>
<dbReference type="AlphaFoldDB" id="A0A811USG9"/>
<name>A0A811USG9_CERCA</name>
<comment type="caution">
    <text evidence="8">The sequence shown here is derived from an EMBL/GenBank/DDBJ whole genome shotgun (WGS) entry which is preliminary data.</text>
</comment>
<proteinExistence type="inferred from homology"/>
<dbReference type="SUPFAM" id="SSF52540">
    <property type="entry name" value="P-loop containing nucleoside triphosphate hydrolases"/>
    <property type="match status" value="1"/>
</dbReference>
<keyword evidence="6" id="KW-0687">Ribonucleoprotein</keyword>
<comment type="similarity">
    <text evidence="1">Belongs to the universal ribosomal protein uS7 family.</text>
</comment>
<dbReference type="GO" id="GO:0032790">
    <property type="term" value="P:ribosome disassembly"/>
    <property type="evidence" value="ECO:0007669"/>
    <property type="project" value="TreeGrafter"/>
</dbReference>
<evidence type="ECO:0000259" key="7">
    <source>
        <dbReference type="Pfam" id="PF00009"/>
    </source>
</evidence>
<evidence type="ECO:0000256" key="1">
    <source>
        <dbReference type="ARBA" id="ARBA00007151"/>
    </source>
</evidence>
<evidence type="ECO:0000313" key="8">
    <source>
        <dbReference type="EMBL" id="CAD7000736.1"/>
    </source>
</evidence>
<dbReference type="EMBL" id="CAJHJT010000013">
    <property type="protein sequence ID" value="CAD7000736.1"/>
    <property type="molecule type" value="Genomic_DNA"/>
</dbReference>
<dbReference type="PANTHER" id="PTHR43261">
    <property type="entry name" value="TRANSLATION ELONGATION FACTOR G-RELATED"/>
    <property type="match status" value="1"/>
</dbReference>
<dbReference type="InterPro" id="IPR036823">
    <property type="entry name" value="Ribosomal_uS7_dom_sf"/>
</dbReference>
<feature type="domain" description="Tr-type G" evidence="7">
    <location>
        <begin position="39"/>
        <end position="103"/>
    </location>
</feature>
<dbReference type="GO" id="GO:0005525">
    <property type="term" value="F:GTP binding"/>
    <property type="evidence" value="ECO:0007669"/>
    <property type="project" value="UniProtKB-KW"/>
</dbReference>
<dbReference type="GO" id="GO:0005840">
    <property type="term" value="C:ribosome"/>
    <property type="evidence" value="ECO:0007669"/>
    <property type="project" value="UniProtKB-KW"/>
</dbReference>
<evidence type="ECO:0000256" key="5">
    <source>
        <dbReference type="ARBA" id="ARBA00023134"/>
    </source>
</evidence>
<dbReference type="InterPro" id="IPR027417">
    <property type="entry name" value="P-loop_NTPase"/>
</dbReference>
<keyword evidence="3" id="KW-0648">Protein biosynthesis</keyword>
<keyword evidence="2" id="KW-0547">Nucleotide-binding</keyword>
<protein>
    <submittedName>
        <fullName evidence="8">(Mediterranean fruit fly) hypothetical protein</fullName>
    </submittedName>
</protein>
<evidence type="ECO:0000256" key="3">
    <source>
        <dbReference type="ARBA" id="ARBA00022917"/>
    </source>
</evidence>
<dbReference type="Pfam" id="PF00009">
    <property type="entry name" value="GTP_EFTU"/>
    <property type="match status" value="1"/>
</dbReference>
<evidence type="ECO:0000256" key="6">
    <source>
        <dbReference type="ARBA" id="ARBA00023274"/>
    </source>
</evidence>
<dbReference type="SUPFAM" id="SSF47973">
    <property type="entry name" value="Ribosomal protein S7"/>
    <property type="match status" value="1"/>
</dbReference>
<keyword evidence="4" id="KW-0689">Ribosomal protein</keyword>
<dbReference type="GO" id="GO:0006412">
    <property type="term" value="P:translation"/>
    <property type="evidence" value="ECO:0007669"/>
    <property type="project" value="UniProtKB-KW"/>
</dbReference>
<sequence length="131" mass="14901">MKESGILIFETAVENVTPSIEVRPRRIGGATIKYLLRIGEVHDGAASMDWMEQEKERGYNHIRCYNLFLEWSQINIIDTPGHVDFTVEVERSLRVLDGAVAVLTELQESNLNLKLSGVKLISIMSPHLFYQ</sequence>
<reference evidence="8" key="1">
    <citation type="submission" date="2020-11" db="EMBL/GenBank/DDBJ databases">
        <authorList>
            <person name="Whitehead M."/>
        </authorList>
    </citation>
    <scope>NUCLEOTIDE SEQUENCE</scope>
    <source>
        <strain evidence="8">EGII</strain>
    </source>
</reference>
<dbReference type="GO" id="GO:0003924">
    <property type="term" value="F:GTPase activity"/>
    <property type="evidence" value="ECO:0007669"/>
    <property type="project" value="InterPro"/>
</dbReference>
<keyword evidence="5" id="KW-0342">GTP-binding</keyword>